<feature type="domain" description="Amidohydrolase-related" evidence="2">
    <location>
        <begin position="127"/>
        <end position="402"/>
    </location>
</feature>
<dbReference type="PANTHER" id="PTHR21240:SF28">
    <property type="entry name" value="ISO-OROTATE DECARBOXYLASE (EUROFUNG)"/>
    <property type="match status" value="1"/>
</dbReference>
<dbReference type="SUPFAM" id="SSF51556">
    <property type="entry name" value="Metallo-dependent hydrolases"/>
    <property type="match status" value="1"/>
</dbReference>
<sequence length="412" mass="47978">MNVQGKFGPNYAATQQIDVYTDTREVLAHAKRNARLRGLQDWFVVDIDAHHVETVSWKEVVQYIEDPVIRDNAMRYQSERIGGPPYGLNGDLGLRYQSVGGRIPHQDDQREKVAETDVHRDVVLTRRAMDSLGVDNMVVFPTPMLFLGMHPQPEMEVWLGRAYNRWMADRILSGDDRIKTLVYLPFNTPQEAERAVEEFGDHKSVIGFCVTSTRTKPVHHNDYMRLYRMIEERGKPLAFHAGYHWQDPSLATVNRFLGMHCLGFVWCNMIHMTNWILNGIPERFPKLNTLWVESGLAWVPFLMQRLDDQFLMRQSEAPQLKRMPSEYMRDTCFYTTQPMETTHPKALENTFDMINAKTQLLFSSDWPHFDFDLPQMICDLPFIDEQAKRNILGLNAARLFNLDPTPRKNLFV</sequence>
<proteinExistence type="predicted"/>
<dbReference type="OrthoDB" id="9799024at2"/>
<dbReference type="Gene3D" id="3.20.20.140">
    <property type="entry name" value="Metal-dependent hydrolases"/>
    <property type="match status" value="1"/>
</dbReference>
<keyword evidence="3" id="KW-0378">Hydrolase</keyword>
<keyword evidence="1" id="KW-0456">Lyase</keyword>
<dbReference type="GO" id="GO:0016787">
    <property type="term" value="F:hydrolase activity"/>
    <property type="evidence" value="ECO:0007669"/>
    <property type="project" value="UniProtKB-KW"/>
</dbReference>
<keyword evidence="4" id="KW-1185">Reference proteome</keyword>
<evidence type="ECO:0000259" key="2">
    <source>
        <dbReference type="Pfam" id="PF04909"/>
    </source>
</evidence>
<organism evidence="3 4">
    <name type="scientific">Xanthobacter tagetidis</name>
    <dbReference type="NCBI Taxonomy" id="60216"/>
    <lineage>
        <taxon>Bacteria</taxon>
        <taxon>Pseudomonadati</taxon>
        <taxon>Pseudomonadota</taxon>
        <taxon>Alphaproteobacteria</taxon>
        <taxon>Hyphomicrobiales</taxon>
        <taxon>Xanthobacteraceae</taxon>
        <taxon>Xanthobacter</taxon>
    </lineage>
</organism>
<dbReference type="PANTHER" id="PTHR21240">
    <property type="entry name" value="2-AMINO-3-CARBOXYLMUCONATE-6-SEMIALDEHYDE DECARBOXYLASE"/>
    <property type="match status" value="1"/>
</dbReference>
<dbReference type="EMBL" id="RCTF01000003">
    <property type="protein sequence ID" value="RLP80446.1"/>
    <property type="molecule type" value="Genomic_DNA"/>
</dbReference>
<dbReference type="AlphaFoldDB" id="A0A3L7AIW6"/>
<dbReference type="InterPro" id="IPR032465">
    <property type="entry name" value="ACMSD"/>
</dbReference>
<evidence type="ECO:0000313" key="3">
    <source>
        <dbReference type="EMBL" id="RLP80446.1"/>
    </source>
</evidence>
<dbReference type="InterPro" id="IPR006680">
    <property type="entry name" value="Amidohydro-rel"/>
</dbReference>
<dbReference type="GO" id="GO:0005737">
    <property type="term" value="C:cytoplasm"/>
    <property type="evidence" value="ECO:0007669"/>
    <property type="project" value="TreeGrafter"/>
</dbReference>
<reference evidence="3 4" key="1">
    <citation type="submission" date="2018-10" db="EMBL/GenBank/DDBJ databases">
        <title>Xanthobacter tagetidis genome sequencing and assembly.</title>
        <authorList>
            <person name="Maclea K.S."/>
            <person name="Goen A.E."/>
            <person name="Fatima S.A."/>
        </authorList>
    </citation>
    <scope>NUCLEOTIDE SEQUENCE [LARGE SCALE GENOMIC DNA]</scope>
    <source>
        <strain evidence="3 4">ATCC 700314</strain>
    </source>
</reference>
<dbReference type="GO" id="GO:0019748">
    <property type="term" value="P:secondary metabolic process"/>
    <property type="evidence" value="ECO:0007669"/>
    <property type="project" value="TreeGrafter"/>
</dbReference>
<dbReference type="GO" id="GO:0016831">
    <property type="term" value="F:carboxy-lyase activity"/>
    <property type="evidence" value="ECO:0007669"/>
    <property type="project" value="InterPro"/>
</dbReference>
<accession>A0A3L7AIW6</accession>
<name>A0A3L7AIW6_9HYPH</name>
<protein>
    <submittedName>
        <fullName evidence="3">Amidohydrolase</fullName>
    </submittedName>
</protein>
<dbReference type="InterPro" id="IPR032466">
    <property type="entry name" value="Metal_Hydrolase"/>
</dbReference>
<evidence type="ECO:0000313" key="4">
    <source>
        <dbReference type="Proteomes" id="UP000269692"/>
    </source>
</evidence>
<comment type="caution">
    <text evidence="3">The sequence shown here is derived from an EMBL/GenBank/DDBJ whole genome shotgun (WGS) entry which is preliminary data.</text>
</comment>
<evidence type="ECO:0000256" key="1">
    <source>
        <dbReference type="ARBA" id="ARBA00023239"/>
    </source>
</evidence>
<gene>
    <name evidence="3" type="ORF">D9R14_05130</name>
</gene>
<dbReference type="Proteomes" id="UP000269692">
    <property type="component" value="Unassembled WGS sequence"/>
</dbReference>
<dbReference type="RefSeq" id="WP_121622240.1">
    <property type="nucleotide sequence ID" value="NZ_JACIIW010000006.1"/>
</dbReference>
<dbReference type="Pfam" id="PF04909">
    <property type="entry name" value="Amidohydro_2"/>
    <property type="match status" value="1"/>
</dbReference>